<dbReference type="Proteomes" id="UP001430954">
    <property type="component" value="Unassembled WGS sequence"/>
</dbReference>
<gene>
    <name evidence="1" type="ORF">K6753_00590</name>
</gene>
<protein>
    <submittedName>
        <fullName evidence="1">Biliverdin-producing heme oxygenase</fullName>
    </submittedName>
</protein>
<evidence type="ECO:0000313" key="1">
    <source>
        <dbReference type="EMBL" id="MBZ4038031.1"/>
    </source>
</evidence>
<dbReference type="CDD" id="cd19166">
    <property type="entry name" value="HemeO-bac"/>
    <property type="match status" value="1"/>
</dbReference>
<name>A0ABS7T2D6_9GAMM</name>
<dbReference type="RefSeq" id="WP_223674251.1">
    <property type="nucleotide sequence ID" value="NZ_JAINZW010000001.1"/>
</dbReference>
<proteinExistence type="predicted"/>
<evidence type="ECO:0000313" key="2">
    <source>
        <dbReference type="Proteomes" id="UP001430954"/>
    </source>
</evidence>
<organism evidence="1 2">
    <name type="scientific">Novilysobacter selenitireducens</name>
    <dbReference type="NCBI Taxonomy" id="2872639"/>
    <lineage>
        <taxon>Bacteria</taxon>
        <taxon>Pseudomonadati</taxon>
        <taxon>Pseudomonadota</taxon>
        <taxon>Gammaproteobacteria</taxon>
        <taxon>Lysobacterales</taxon>
        <taxon>Lysobacteraceae</taxon>
        <taxon>Novilysobacter</taxon>
    </lineage>
</organism>
<reference evidence="1 2" key="1">
    <citation type="submission" date="2021-09" db="EMBL/GenBank/DDBJ databases">
        <title>Lysobacter sp. 13A isolated from the river sediment.</title>
        <authorList>
            <person name="Liu H."/>
            <person name="Li S."/>
            <person name="Mao S."/>
        </authorList>
    </citation>
    <scope>NUCLEOTIDE SEQUENCE [LARGE SCALE GENOMIC DNA]</scope>
    <source>
        <strain evidence="1 2">13A</strain>
    </source>
</reference>
<comment type="caution">
    <text evidence="1">The sequence shown here is derived from an EMBL/GenBank/DDBJ whole genome shotgun (WGS) entry which is preliminary data.</text>
</comment>
<dbReference type="EMBL" id="JAINZW010000001">
    <property type="protein sequence ID" value="MBZ4038031.1"/>
    <property type="molecule type" value="Genomic_DNA"/>
</dbReference>
<keyword evidence="2" id="KW-1185">Reference proteome</keyword>
<sequence length="196" mass="20480">MRRLACCQWSPPIPTPAAPAAHDALRAATGAAHDRVDGVLGGGLHSADDYRAYLRGMHRFVSDGQAALAQVPNGLADQRERLERDLGALRIVPLPAATRPAAVVDRPGQLGWGYVVAGSSLGARFLLREARSLGYAPGAGADFLSGHAGGDAWPAFLRELEDAALSDTDHPRLCAAATEAFGHAESALRCAKEALA</sequence>
<accession>A0ABS7T2D6</accession>
<dbReference type="Gene3D" id="1.20.910.10">
    <property type="entry name" value="Heme oxygenase-like"/>
    <property type="match status" value="1"/>
</dbReference>
<dbReference type="InterPro" id="IPR016084">
    <property type="entry name" value="Haem_Oase-like_multi-hlx"/>
</dbReference>
<dbReference type="SUPFAM" id="SSF48613">
    <property type="entry name" value="Heme oxygenase-like"/>
    <property type="match status" value="1"/>
</dbReference>